<keyword evidence="2" id="KW-0378">Hydrolase</keyword>
<dbReference type="SUPFAM" id="SSF56235">
    <property type="entry name" value="N-terminal nucleophile aminohydrolases (Ntn hydrolases)"/>
    <property type="match status" value="1"/>
</dbReference>
<proteinExistence type="predicted"/>
<dbReference type="NCBIfam" id="NF040521">
    <property type="entry name" value="C45_proenzyme"/>
    <property type="match status" value="1"/>
</dbReference>
<reference evidence="3" key="1">
    <citation type="submission" date="2016-11" db="EMBL/GenBank/DDBJ databases">
        <authorList>
            <person name="Varghese N."/>
            <person name="Submissions S."/>
        </authorList>
    </citation>
    <scope>NUCLEOTIDE SEQUENCE [LARGE SCALE GENOMIC DNA]</scope>
    <source>
        <strain evidence="3">CGMCC 1.6496</strain>
    </source>
</reference>
<dbReference type="Gene3D" id="3.60.60.10">
    <property type="entry name" value="Penicillin V Acylase, Chain A"/>
    <property type="match status" value="1"/>
</dbReference>
<gene>
    <name evidence="2" type="ORF">SAMN05421807_102365</name>
</gene>
<evidence type="ECO:0000259" key="1">
    <source>
        <dbReference type="Pfam" id="PF03417"/>
    </source>
</evidence>
<dbReference type="EMBL" id="FQXD01000002">
    <property type="protein sequence ID" value="SHG93775.1"/>
    <property type="molecule type" value="Genomic_DNA"/>
</dbReference>
<evidence type="ECO:0000313" key="3">
    <source>
        <dbReference type="Proteomes" id="UP000184079"/>
    </source>
</evidence>
<protein>
    <submittedName>
        <fullName evidence="2">Predicted choloylglycine hydrolase</fullName>
    </submittedName>
</protein>
<dbReference type="InterPro" id="IPR047794">
    <property type="entry name" value="C45_proenzyme-like"/>
</dbReference>
<dbReference type="AlphaFoldDB" id="A0A1M5NWE6"/>
<evidence type="ECO:0000313" key="2">
    <source>
        <dbReference type="EMBL" id="SHG93775.1"/>
    </source>
</evidence>
<dbReference type="InterPro" id="IPR047801">
    <property type="entry name" value="Peptidase_C45"/>
</dbReference>
<dbReference type="CDD" id="cd01935">
    <property type="entry name" value="Ntn_CGH_like"/>
    <property type="match status" value="1"/>
</dbReference>
<dbReference type="PANTHER" id="PTHR34180:SF1">
    <property type="entry name" value="BETA-ALANYL-DOPAMINE_CARCININE HYDROLASE"/>
    <property type="match status" value="1"/>
</dbReference>
<keyword evidence="3" id="KW-1185">Reference proteome</keyword>
<dbReference type="Proteomes" id="UP000184079">
    <property type="component" value="Unassembled WGS sequence"/>
</dbReference>
<accession>A0A1M5NWE6</accession>
<dbReference type="RefSeq" id="WP_073005611.1">
    <property type="nucleotide sequence ID" value="NZ_FQXD01000002.1"/>
</dbReference>
<dbReference type="PANTHER" id="PTHR34180">
    <property type="entry name" value="PEPTIDASE C45"/>
    <property type="match status" value="1"/>
</dbReference>
<dbReference type="InterPro" id="IPR005079">
    <property type="entry name" value="Peptidase_C45_hydrolase"/>
</dbReference>
<sequence length="349" mass="40446">MQQVYSDINQFRGTHYDFGYYQGTLLKNLPILPNRKKQWAAKKQRHFIIDDNKIKERLFQFAPGIWDELHGLKDALQMNINEAIQDFGGYYLEYGRSGCSIYTNTDYMVRNYDNAPSTYEGRYLLYQPTDYGYAALGPTMQITGRTDGMNEHGLAMGYNFINRKQSADGFLCNMIGRIILESCKNVEEAVALLREIPHRHSFSYALLDKNGMRKVVEASPRDVVVHNASICTNHFQHLSEENRFRMDDSLRRYDAIESQSTHIHTRYQAFQMLNQSNNGIFSTKYGAWAGTLHTALYLPKSKLAWFALGGDREPLLFDFNRWLQGKDTNMKRIKGELHSSEVFANMELF</sequence>
<dbReference type="GO" id="GO:0016787">
    <property type="term" value="F:hydrolase activity"/>
    <property type="evidence" value="ECO:0007669"/>
    <property type="project" value="UniProtKB-KW"/>
</dbReference>
<feature type="domain" description="Peptidase C45 hydrolase" evidence="1">
    <location>
        <begin position="104"/>
        <end position="312"/>
    </location>
</feature>
<dbReference type="InterPro" id="IPR029055">
    <property type="entry name" value="Ntn_hydrolases_N"/>
</dbReference>
<dbReference type="OrthoDB" id="8617387at2"/>
<name>A0A1M5NWE6_9BACI</name>
<organism evidence="2 3">
    <name type="scientific">Virgibacillus chiguensis</name>
    <dbReference type="NCBI Taxonomy" id="411959"/>
    <lineage>
        <taxon>Bacteria</taxon>
        <taxon>Bacillati</taxon>
        <taxon>Bacillota</taxon>
        <taxon>Bacilli</taxon>
        <taxon>Bacillales</taxon>
        <taxon>Bacillaceae</taxon>
        <taxon>Virgibacillus</taxon>
    </lineage>
</organism>
<dbReference type="Pfam" id="PF03417">
    <property type="entry name" value="AAT"/>
    <property type="match status" value="1"/>
</dbReference>